<dbReference type="InterPro" id="IPR003593">
    <property type="entry name" value="AAA+_ATPase"/>
</dbReference>
<reference evidence="6 7" key="1">
    <citation type="submission" date="2016-10" db="EMBL/GenBank/DDBJ databases">
        <authorList>
            <person name="Varghese N."/>
            <person name="Submissions S."/>
        </authorList>
    </citation>
    <scope>NUCLEOTIDE SEQUENCE [LARGE SCALE GENOMIC DNA]</scope>
    <source>
        <strain evidence="6 7">ATCC 19403</strain>
    </source>
</reference>
<name>A0ABY1CIA5_9FIRM</name>
<dbReference type="InterPro" id="IPR027417">
    <property type="entry name" value="P-loop_NTPase"/>
</dbReference>
<dbReference type="PANTHER" id="PTHR43790">
    <property type="entry name" value="CARBOHYDRATE TRANSPORT ATP-BINDING PROTEIN MG119-RELATED"/>
    <property type="match status" value="1"/>
</dbReference>
<evidence type="ECO:0000256" key="3">
    <source>
        <dbReference type="ARBA" id="ARBA00022741"/>
    </source>
</evidence>
<sequence>MPNEIVLAMRSISKTFPGVQALDRVDFTLRRGEIHALMGENGAGKSTLIKVLTGVEEFESGEITIAGFKGNMINHSPQEAQAHGISTVYQEVNLCPNLSVAENLFIGREPKRAGIIDWKTMNKKAKDLMESLDIHIDVTRALENYSIALQQMFAIARAVDMSAKVLILDEPTSSLDDNEVEKLFHLMNRLKSEGVGIIFVTHFLEQVYEVCDKITVLRNGALVGEYETEKLPRVQLVAMMMGKDFDDLAAIKKGGEAEERSGELVIDAQGIGKQGTIKPYDLKIRKGEVIGLTGLLGSGRSELARSLYGADKPDSGVLKVKGRPVSVAAPLDAMKAGMAYLPENRKEEGIVADLSVRDNLILALQAKKGMFQPFGRKEQEELADKYIELLQIKTANRETPIKSLSGGNQQKVILGRWLLTDPDFLILDEPTRGIDVGTKTEIQKLVVKLSEEGKSVMFISSEVEEMLRTCSRMAVLRDGQKVGELEEGELDQNNIMKAIAGGGGDE</sequence>
<keyword evidence="3" id="KW-0547">Nucleotide-binding</keyword>
<feature type="domain" description="ABC transporter" evidence="5">
    <location>
        <begin position="7"/>
        <end position="244"/>
    </location>
</feature>
<protein>
    <submittedName>
        <fullName evidence="6">Simple sugar transport system ATP-binding protein</fullName>
    </submittedName>
</protein>
<keyword evidence="1" id="KW-0813">Transport</keyword>
<accession>A0ABY1CIA5</accession>
<gene>
    <name evidence="6" type="ORF">SAMN02745906_4319</name>
</gene>
<evidence type="ECO:0000256" key="2">
    <source>
        <dbReference type="ARBA" id="ARBA00022737"/>
    </source>
</evidence>
<dbReference type="SMART" id="SM00382">
    <property type="entry name" value="AAA"/>
    <property type="match status" value="2"/>
</dbReference>
<dbReference type="GO" id="GO:0005524">
    <property type="term" value="F:ATP binding"/>
    <property type="evidence" value="ECO:0007669"/>
    <property type="project" value="UniProtKB-KW"/>
</dbReference>
<dbReference type="EMBL" id="LT630003">
    <property type="protein sequence ID" value="SEU04566.1"/>
    <property type="molecule type" value="Genomic_DNA"/>
</dbReference>
<dbReference type="InterPro" id="IPR050107">
    <property type="entry name" value="ABC_carbohydrate_import_ATPase"/>
</dbReference>
<evidence type="ECO:0000313" key="6">
    <source>
        <dbReference type="EMBL" id="SEU04566.1"/>
    </source>
</evidence>
<evidence type="ECO:0000313" key="7">
    <source>
        <dbReference type="Proteomes" id="UP000198970"/>
    </source>
</evidence>
<keyword evidence="4 6" id="KW-0067">ATP-binding</keyword>
<evidence type="ECO:0000256" key="4">
    <source>
        <dbReference type="ARBA" id="ARBA00022840"/>
    </source>
</evidence>
<dbReference type="PANTHER" id="PTHR43790:SF9">
    <property type="entry name" value="GALACTOFURANOSE TRANSPORTER ATP-BINDING PROTEIN YTFR"/>
    <property type="match status" value="1"/>
</dbReference>
<dbReference type="CDD" id="cd03215">
    <property type="entry name" value="ABC_Carb_Monos_II"/>
    <property type="match status" value="1"/>
</dbReference>
<dbReference type="Gene3D" id="3.40.50.300">
    <property type="entry name" value="P-loop containing nucleotide triphosphate hydrolases"/>
    <property type="match status" value="2"/>
</dbReference>
<keyword evidence="6" id="KW-0762">Sugar transport</keyword>
<dbReference type="InterPro" id="IPR017871">
    <property type="entry name" value="ABC_transporter-like_CS"/>
</dbReference>
<dbReference type="RefSeq" id="WP_100043453.1">
    <property type="nucleotide sequence ID" value="NZ_LT630003.1"/>
</dbReference>
<dbReference type="Pfam" id="PF00005">
    <property type="entry name" value="ABC_tran"/>
    <property type="match status" value="2"/>
</dbReference>
<dbReference type="SUPFAM" id="SSF52540">
    <property type="entry name" value="P-loop containing nucleoside triphosphate hydrolases"/>
    <property type="match status" value="2"/>
</dbReference>
<dbReference type="PROSITE" id="PS50893">
    <property type="entry name" value="ABC_TRANSPORTER_2"/>
    <property type="match status" value="2"/>
</dbReference>
<dbReference type="InterPro" id="IPR003439">
    <property type="entry name" value="ABC_transporter-like_ATP-bd"/>
</dbReference>
<dbReference type="Proteomes" id="UP000198970">
    <property type="component" value="Chromosome I"/>
</dbReference>
<keyword evidence="2" id="KW-0677">Repeat</keyword>
<feature type="domain" description="ABC transporter" evidence="5">
    <location>
        <begin position="259"/>
        <end position="503"/>
    </location>
</feature>
<dbReference type="CDD" id="cd03216">
    <property type="entry name" value="ABC_Carb_Monos_I"/>
    <property type="match status" value="1"/>
</dbReference>
<keyword evidence="7" id="KW-1185">Reference proteome</keyword>
<proteinExistence type="predicted"/>
<dbReference type="PROSITE" id="PS00211">
    <property type="entry name" value="ABC_TRANSPORTER_1"/>
    <property type="match status" value="1"/>
</dbReference>
<organism evidence="6 7">
    <name type="scientific">Lacrimispora sphenoides JCM 1415</name>
    <dbReference type="NCBI Taxonomy" id="1297793"/>
    <lineage>
        <taxon>Bacteria</taxon>
        <taxon>Bacillati</taxon>
        <taxon>Bacillota</taxon>
        <taxon>Clostridia</taxon>
        <taxon>Lachnospirales</taxon>
        <taxon>Lachnospiraceae</taxon>
        <taxon>Lacrimispora</taxon>
    </lineage>
</organism>
<evidence type="ECO:0000256" key="1">
    <source>
        <dbReference type="ARBA" id="ARBA00022448"/>
    </source>
</evidence>
<evidence type="ECO:0000259" key="5">
    <source>
        <dbReference type="PROSITE" id="PS50893"/>
    </source>
</evidence>